<dbReference type="HOGENOM" id="CLU_015395_1_0_3"/>
<dbReference type="EMBL" id="CP003653">
    <property type="protein sequence ID" value="AFZ37257.1"/>
    <property type="molecule type" value="Genomic_DNA"/>
</dbReference>
<organism evidence="4 5">
    <name type="scientific">Stanieria cyanosphaera (strain ATCC 29371 / PCC 7437)</name>
    <dbReference type="NCBI Taxonomy" id="111780"/>
    <lineage>
        <taxon>Bacteria</taxon>
        <taxon>Bacillati</taxon>
        <taxon>Cyanobacteriota</taxon>
        <taxon>Cyanophyceae</taxon>
        <taxon>Pleurocapsales</taxon>
        <taxon>Dermocarpellaceae</taxon>
        <taxon>Stanieria</taxon>
    </lineage>
</organism>
<proteinExistence type="predicted"/>
<dbReference type="AlphaFoldDB" id="K9XZY8"/>
<evidence type="ECO:0000256" key="2">
    <source>
        <dbReference type="ARBA" id="ARBA00023315"/>
    </source>
</evidence>
<dbReference type="InterPro" id="IPR016676">
    <property type="entry name" value="P_lipid/glycerol_AcTrfase_prd"/>
</dbReference>
<evidence type="ECO:0000256" key="1">
    <source>
        <dbReference type="ARBA" id="ARBA00022679"/>
    </source>
</evidence>
<dbReference type="GO" id="GO:0008374">
    <property type="term" value="F:O-acyltransferase activity"/>
    <property type="evidence" value="ECO:0007669"/>
    <property type="project" value="InterPro"/>
</dbReference>
<accession>K9XZY8</accession>
<dbReference type="RefSeq" id="WP_015194918.1">
    <property type="nucleotide sequence ID" value="NC_019748.1"/>
</dbReference>
<evidence type="ECO:0000256" key="3">
    <source>
        <dbReference type="SAM" id="MobiDB-lite"/>
    </source>
</evidence>
<name>K9XZY8_STAC7</name>
<dbReference type="OrthoDB" id="7056876at2"/>
<feature type="region of interest" description="Disordered" evidence="3">
    <location>
        <begin position="1"/>
        <end position="30"/>
    </location>
</feature>
<dbReference type="InterPro" id="IPR007130">
    <property type="entry name" value="DAGAT"/>
</dbReference>
<evidence type="ECO:0000313" key="5">
    <source>
        <dbReference type="Proteomes" id="UP000010473"/>
    </source>
</evidence>
<dbReference type="GO" id="GO:0016020">
    <property type="term" value="C:membrane"/>
    <property type="evidence" value="ECO:0007669"/>
    <property type="project" value="TreeGrafter"/>
</dbReference>
<sequence length="293" mass="33546">MGYDKKLVAPYQKPSVNQTQQPNNSGWSLDQRDPQTIELFMPIWEWFYRYYFRVKTDGWHQISAHEQVLLVGSHNGGLATPDMIMTMYDWFRHFGTKRPVYGLMHPSVWQFNPELAQLAAKTGAIIAHPKMAFAALENKASLLVYPGGAQDLFRPYSQRHQINFVGRKGFIKLALRTKVPIVPVISIGAHDTLFVLGDLYPIVKQLHEWGMPWINNVDPEIFPIYLGLPWGIGIGPIPNIPLPVKIHTRVCTPIIFDNYGKEAAKDRNYVDDCYNLVVKKMQQELNILVTENS</sequence>
<feature type="compositionally biased region" description="Polar residues" evidence="3">
    <location>
        <begin position="14"/>
        <end position="28"/>
    </location>
</feature>
<gene>
    <name evidence="4" type="ordered locus">Sta7437_3762</name>
</gene>
<dbReference type="Proteomes" id="UP000010473">
    <property type="component" value="Chromosome"/>
</dbReference>
<dbReference type="CDD" id="cd07987">
    <property type="entry name" value="LPLAT_MGAT-like"/>
    <property type="match status" value="1"/>
</dbReference>
<protein>
    <submittedName>
        <fullName evidence="4">Helix-turn-helix HxlR type</fullName>
    </submittedName>
</protein>
<evidence type="ECO:0000313" key="4">
    <source>
        <dbReference type="EMBL" id="AFZ37257.1"/>
    </source>
</evidence>
<dbReference type="SUPFAM" id="SSF69593">
    <property type="entry name" value="Glycerol-3-phosphate (1)-acyltransferase"/>
    <property type="match status" value="1"/>
</dbReference>
<dbReference type="Pfam" id="PF03982">
    <property type="entry name" value="DAGAT"/>
    <property type="match status" value="1"/>
</dbReference>
<dbReference type="PATRIC" id="fig|111780.3.peg.3896"/>
<reference evidence="5" key="1">
    <citation type="journal article" date="2013" name="Proc. Natl. Acad. Sci. U.S.A.">
        <title>Improving the coverage of the cyanobacterial phylum using diversity-driven genome sequencing.</title>
        <authorList>
            <person name="Shih P.M."/>
            <person name="Wu D."/>
            <person name="Latifi A."/>
            <person name="Axen S.D."/>
            <person name="Fewer D.P."/>
            <person name="Talla E."/>
            <person name="Calteau A."/>
            <person name="Cai F."/>
            <person name="Tandeau de Marsac N."/>
            <person name="Rippka R."/>
            <person name="Herdman M."/>
            <person name="Sivonen K."/>
            <person name="Coursin T."/>
            <person name="Laurent T."/>
            <person name="Goodwin L."/>
            <person name="Nolan M."/>
            <person name="Davenport K.W."/>
            <person name="Han C.S."/>
            <person name="Rubin E.M."/>
            <person name="Eisen J.A."/>
            <person name="Woyke T."/>
            <person name="Gugger M."/>
            <person name="Kerfeld C.A."/>
        </authorList>
    </citation>
    <scope>NUCLEOTIDE SEQUENCE [LARGE SCALE GENOMIC DNA]</scope>
    <source>
        <strain evidence="5">ATCC 29371 / PCC 7437</strain>
    </source>
</reference>
<dbReference type="PANTHER" id="PTHR22753:SF14">
    <property type="entry name" value="MONOACYLGLYCEROL_DIACYLGLYCEROL O-ACYLTRANSFERASE"/>
    <property type="match status" value="1"/>
</dbReference>
<dbReference type="PANTHER" id="PTHR22753">
    <property type="entry name" value="TRANSMEMBRANE PROTEIN 68"/>
    <property type="match status" value="1"/>
</dbReference>
<dbReference type="KEGG" id="scs:Sta7437_3762"/>
<keyword evidence="2" id="KW-0012">Acyltransferase</keyword>
<dbReference type="STRING" id="111780.Sta7437_3762"/>
<dbReference type="PIRSF" id="PIRSF016753">
    <property type="entry name" value="P_lipid/glycerol_ac_tran_prd"/>
    <property type="match status" value="1"/>
</dbReference>
<keyword evidence="5" id="KW-1185">Reference proteome</keyword>
<dbReference type="eggNOG" id="COG0204">
    <property type="taxonomic scope" value="Bacteria"/>
</dbReference>
<keyword evidence="1" id="KW-0808">Transferase</keyword>